<dbReference type="InterPro" id="IPR053319">
    <property type="entry name" value="OEP61"/>
</dbReference>
<protein>
    <submittedName>
        <fullName evidence="4">Outer envelope protein 61</fullName>
    </submittedName>
</protein>
<keyword evidence="5" id="KW-1185">Reference proteome</keyword>
<dbReference type="Proteomes" id="UP001327560">
    <property type="component" value="Chromosome 1"/>
</dbReference>
<feature type="compositionally biased region" description="Polar residues" evidence="2">
    <location>
        <begin position="252"/>
        <end position="268"/>
    </location>
</feature>
<evidence type="ECO:0000313" key="5">
    <source>
        <dbReference type="Proteomes" id="UP001327560"/>
    </source>
</evidence>
<keyword evidence="4" id="KW-0261">Viral envelope protein</keyword>
<keyword evidence="3" id="KW-0472">Membrane</keyword>
<keyword evidence="3" id="KW-0812">Transmembrane</keyword>
<dbReference type="EMBL" id="CP136890">
    <property type="protein sequence ID" value="WOK91737.1"/>
    <property type="molecule type" value="Genomic_DNA"/>
</dbReference>
<dbReference type="PANTHER" id="PTHR48433">
    <property type="entry name" value="OUTER ENVELOPE PROTEIN 61-LIKE"/>
    <property type="match status" value="1"/>
</dbReference>
<dbReference type="SUPFAM" id="SSF48452">
    <property type="entry name" value="TPR-like"/>
    <property type="match status" value="1"/>
</dbReference>
<dbReference type="AlphaFoldDB" id="A0AAQ3JLA8"/>
<dbReference type="PROSITE" id="PS50005">
    <property type="entry name" value="TPR"/>
    <property type="match status" value="1"/>
</dbReference>
<feature type="region of interest" description="Disordered" evidence="2">
    <location>
        <begin position="408"/>
        <end position="436"/>
    </location>
</feature>
<feature type="transmembrane region" description="Helical" evidence="3">
    <location>
        <begin position="556"/>
        <end position="576"/>
    </location>
</feature>
<dbReference type="InterPro" id="IPR019734">
    <property type="entry name" value="TPR_rpt"/>
</dbReference>
<proteinExistence type="predicted"/>
<keyword evidence="1" id="KW-0802">TPR repeat</keyword>
<evidence type="ECO:0000256" key="3">
    <source>
        <dbReference type="SAM" id="Phobius"/>
    </source>
</evidence>
<dbReference type="InterPro" id="IPR011990">
    <property type="entry name" value="TPR-like_helical_dom_sf"/>
</dbReference>
<dbReference type="Gene3D" id="1.25.40.10">
    <property type="entry name" value="Tetratricopeptide repeat domain"/>
    <property type="match status" value="1"/>
</dbReference>
<accession>A0AAQ3JLA8</accession>
<sequence>MYSNMMDPELMRLAQEQMSRIPPEELAKIQQQMMSNPELLKFATESMKNLKPEDVKHAAEQMKHSRTEDMVKVTEKLANATPDEIASMKSFSDAQVSYQLNAAKLLKQKGNELHSQGQYHDAAKNYLLAKNNLKDIPSSMGGMLQLQCSLNLMSCYLKTNQFEDCIKEGSEVLACESRNVKALYRRGQAYKELGNLEAAVCDLRNAHEISRDDETIADVLRDANEKLMKEGGDRNVRKDLVIGEILEEENKGNPSENHTNSPTEYSVTPQVEVVDCSQDVDRSYPSTSADERLKSFSDNPETIRLFQNYISNADPSSPEALGLQGISPDTIKSVTDTFSKMKPEELQKMFETASSFNGKGPGDSMLGSQVPEMNPEMVKMASETISKMSPEEFQKMLKVASSLTANQTPPLATTNGSAQISENGFQSDIGSSSRLQSDIGERNFEDAFLSSRMGQSSSSIPTSMDDLQANMQNSMRDPAMRQMFATMMKNMSPEMMANMSKQFGMNLSKEDAAKAQQAMSEFSPQDLDRMMRWMERAQRGVETAKKTKNWLLGRPGMILAIVMLILAFILHQLGFISG</sequence>
<organism evidence="4 5">
    <name type="scientific">Canna indica</name>
    <name type="common">Indian-shot</name>
    <dbReference type="NCBI Taxonomy" id="4628"/>
    <lineage>
        <taxon>Eukaryota</taxon>
        <taxon>Viridiplantae</taxon>
        <taxon>Streptophyta</taxon>
        <taxon>Embryophyta</taxon>
        <taxon>Tracheophyta</taxon>
        <taxon>Spermatophyta</taxon>
        <taxon>Magnoliopsida</taxon>
        <taxon>Liliopsida</taxon>
        <taxon>Zingiberales</taxon>
        <taxon>Cannaceae</taxon>
        <taxon>Canna</taxon>
    </lineage>
</organism>
<dbReference type="PANTHER" id="PTHR48433:SF1">
    <property type="entry name" value="OUTER ENVELOPE PROTEIN 61-LIKE"/>
    <property type="match status" value="1"/>
</dbReference>
<gene>
    <name evidence="4" type="ORF">Cni_G00428</name>
</gene>
<keyword evidence="4" id="KW-0946">Virion</keyword>
<evidence type="ECO:0000256" key="2">
    <source>
        <dbReference type="SAM" id="MobiDB-lite"/>
    </source>
</evidence>
<name>A0AAQ3JLA8_9LILI</name>
<feature type="region of interest" description="Disordered" evidence="2">
    <location>
        <begin position="246"/>
        <end position="268"/>
    </location>
</feature>
<reference evidence="4 5" key="1">
    <citation type="submission" date="2023-10" db="EMBL/GenBank/DDBJ databases">
        <title>Chromosome-scale genome assembly provides insights into flower coloration mechanisms of Canna indica.</title>
        <authorList>
            <person name="Li C."/>
        </authorList>
    </citation>
    <scope>NUCLEOTIDE SEQUENCE [LARGE SCALE GENOMIC DNA]</scope>
    <source>
        <tissue evidence="4">Flower</tissue>
    </source>
</reference>
<dbReference type="SMART" id="SM00028">
    <property type="entry name" value="TPR"/>
    <property type="match status" value="3"/>
</dbReference>
<feature type="repeat" description="TPR" evidence="1">
    <location>
        <begin position="180"/>
        <end position="213"/>
    </location>
</feature>
<keyword evidence="3" id="KW-1133">Transmembrane helix</keyword>
<evidence type="ECO:0000313" key="4">
    <source>
        <dbReference type="EMBL" id="WOK91737.1"/>
    </source>
</evidence>
<evidence type="ECO:0000256" key="1">
    <source>
        <dbReference type="PROSITE-ProRule" id="PRU00339"/>
    </source>
</evidence>